<sequence>MELSSKIKFVHDRCNYITEKSNSILHTQMGKIPITPQMLRTAVEELQMHQLFVESKTLGEYIQRYYPVERDFVVLQQELQEKLRYAVCVGLLGQRDKDEYYIPTLREEANAVKRGITAFWELYKNVGPMMNFLTSIFILYGKNLSVFFHLEQSSAQHEEEDPRETTNGASKTNRLHEFSQK</sequence>
<dbReference type="OrthoDB" id="7693638at2759"/>
<dbReference type="AlphaFoldDB" id="A0A6P3WSZ6"/>
<dbReference type="Proteomes" id="UP000515204">
    <property type="component" value="Unplaced"/>
</dbReference>
<organism evidence="2 3">
    <name type="scientific">Dinoponera quadriceps</name>
    <name type="common">South American ant</name>
    <dbReference type="NCBI Taxonomy" id="609295"/>
    <lineage>
        <taxon>Eukaryota</taxon>
        <taxon>Metazoa</taxon>
        <taxon>Ecdysozoa</taxon>
        <taxon>Arthropoda</taxon>
        <taxon>Hexapoda</taxon>
        <taxon>Insecta</taxon>
        <taxon>Pterygota</taxon>
        <taxon>Neoptera</taxon>
        <taxon>Endopterygota</taxon>
        <taxon>Hymenoptera</taxon>
        <taxon>Apocrita</taxon>
        <taxon>Aculeata</taxon>
        <taxon>Formicoidea</taxon>
        <taxon>Formicidae</taxon>
        <taxon>Ponerinae</taxon>
        <taxon>Ponerini</taxon>
        <taxon>Dinoponera</taxon>
    </lineage>
</organism>
<keyword evidence="2" id="KW-1185">Reference proteome</keyword>
<feature type="region of interest" description="Disordered" evidence="1">
    <location>
        <begin position="155"/>
        <end position="181"/>
    </location>
</feature>
<dbReference type="KEGG" id="dqu:106741373"/>
<dbReference type="GeneID" id="106741373"/>
<protein>
    <submittedName>
        <fullName evidence="3">Uncharacterized protein LOC106741373</fullName>
    </submittedName>
</protein>
<evidence type="ECO:0000256" key="1">
    <source>
        <dbReference type="SAM" id="MobiDB-lite"/>
    </source>
</evidence>
<accession>A0A6P3WSZ6</accession>
<evidence type="ECO:0000313" key="2">
    <source>
        <dbReference type="Proteomes" id="UP000515204"/>
    </source>
</evidence>
<proteinExistence type="predicted"/>
<name>A0A6P3WSZ6_DINQU</name>
<gene>
    <name evidence="3" type="primary">LOC106741373</name>
</gene>
<dbReference type="RefSeq" id="XP_014468784.1">
    <property type="nucleotide sequence ID" value="XM_014613298.1"/>
</dbReference>
<evidence type="ECO:0000313" key="3">
    <source>
        <dbReference type="RefSeq" id="XP_014468784.1"/>
    </source>
</evidence>
<reference evidence="3" key="1">
    <citation type="submission" date="2025-08" db="UniProtKB">
        <authorList>
            <consortium name="RefSeq"/>
        </authorList>
    </citation>
    <scope>IDENTIFICATION</scope>
</reference>